<dbReference type="Gene3D" id="3.60.110.10">
    <property type="entry name" value="Carbon-nitrogen hydrolase"/>
    <property type="match status" value="1"/>
</dbReference>
<reference evidence="3" key="1">
    <citation type="journal article" date="2021" name="ISME J.">
        <title>Genomic evolution of the class Acidithiobacillia: deep-branching Proteobacteria living in extreme acidic conditions.</title>
        <authorList>
            <person name="Moya-Beltran A."/>
            <person name="Beard S."/>
            <person name="Rojas-Villalobos C."/>
            <person name="Issotta F."/>
            <person name="Gallardo Y."/>
            <person name="Ulloa R."/>
            <person name="Giaveno A."/>
            <person name="Degli Esposti M."/>
            <person name="Johnson D.B."/>
            <person name="Quatrini R."/>
        </authorList>
    </citation>
    <scope>NUCLEOTIDE SEQUENCE</scope>
    <source>
        <strain evidence="3">VAN18-1</strain>
    </source>
</reference>
<evidence type="ECO:0000256" key="1">
    <source>
        <dbReference type="ARBA" id="ARBA00022801"/>
    </source>
</evidence>
<dbReference type="EMBL" id="JAAXYO010000039">
    <property type="protein sequence ID" value="MBU2787446.1"/>
    <property type="molecule type" value="Genomic_DNA"/>
</dbReference>
<dbReference type="CDD" id="cd07572">
    <property type="entry name" value="nit"/>
    <property type="match status" value="1"/>
</dbReference>
<dbReference type="SUPFAM" id="SSF56317">
    <property type="entry name" value="Carbon-nitrogen hydrolase"/>
    <property type="match status" value="1"/>
</dbReference>
<gene>
    <name evidence="3" type="ORF">HFQ13_04330</name>
</gene>
<accession>A0AAE3CJ57</accession>
<sequence>MTDNQLLCAVIQTVSGADLEQNLASAAESVNDASVAGAKLVLLPENFAFMGLRDTDKLALMEEPGSGPIQDFLAEQARRHGIWLLGGSIPLRAPDGRCFASLLAYDEQGTLRARYDKIHLFDVDLAGGESYRESATIAPGAKPVLVESPWGGIGLSICYDLRFPELYRHYAGASLLVVPSAFTVQTGRAHWETLLRARAIENQAFVLAADQGGKHANGRETWGHSMIIDPWGQVLAVQEGGAGVVLAELELGQLAQIRARLPVLQHRRL</sequence>
<proteinExistence type="predicted"/>
<dbReference type="AlphaFoldDB" id="A0AAE3CJ57"/>
<dbReference type="RefSeq" id="WP_215872013.1">
    <property type="nucleotide sequence ID" value="NZ_JAAXYO010000039.1"/>
</dbReference>
<dbReference type="PROSITE" id="PS50263">
    <property type="entry name" value="CN_HYDROLASE"/>
    <property type="match status" value="1"/>
</dbReference>
<evidence type="ECO:0000259" key="2">
    <source>
        <dbReference type="PROSITE" id="PS50263"/>
    </source>
</evidence>
<dbReference type="InterPro" id="IPR045254">
    <property type="entry name" value="Nit1/2_C-N_Hydrolase"/>
</dbReference>
<organism evidence="3 4">
    <name type="scientific">Igneacidithiobacillus copahuensis</name>
    <dbReference type="NCBI Taxonomy" id="2724909"/>
    <lineage>
        <taxon>Bacteria</taxon>
        <taxon>Pseudomonadati</taxon>
        <taxon>Pseudomonadota</taxon>
        <taxon>Acidithiobacillia</taxon>
        <taxon>Acidithiobacillales</taxon>
        <taxon>Acidithiobacillaceae</taxon>
        <taxon>Igneacidithiobacillus</taxon>
    </lineage>
</organism>
<comment type="caution">
    <text evidence="3">The sequence shown here is derived from an EMBL/GenBank/DDBJ whole genome shotgun (WGS) entry which is preliminary data.</text>
</comment>
<protein>
    <submittedName>
        <fullName evidence="3">Carbon-nitrogen hydrolase family protein</fullName>
    </submittedName>
</protein>
<dbReference type="InterPro" id="IPR003010">
    <property type="entry name" value="C-N_Hydrolase"/>
</dbReference>
<keyword evidence="4" id="KW-1185">Reference proteome</keyword>
<dbReference type="PANTHER" id="PTHR23088:SF27">
    <property type="entry name" value="DEAMINATED GLUTATHIONE AMIDASE"/>
    <property type="match status" value="1"/>
</dbReference>
<dbReference type="PANTHER" id="PTHR23088">
    <property type="entry name" value="NITRILASE-RELATED"/>
    <property type="match status" value="1"/>
</dbReference>
<keyword evidence="1 3" id="KW-0378">Hydrolase</keyword>
<feature type="domain" description="CN hydrolase" evidence="2">
    <location>
        <begin position="6"/>
        <end position="251"/>
    </location>
</feature>
<name>A0AAE3CJ57_9PROT</name>
<dbReference type="Pfam" id="PF00795">
    <property type="entry name" value="CN_hydrolase"/>
    <property type="match status" value="1"/>
</dbReference>
<evidence type="ECO:0000313" key="4">
    <source>
        <dbReference type="Proteomes" id="UP001197378"/>
    </source>
</evidence>
<evidence type="ECO:0000313" key="3">
    <source>
        <dbReference type="EMBL" id="MBU2787446.1"/>
    </source>
</evidence>
<dbReference type="InterPro" id="IPR036526">
    <property type="entry name" value="C-N_Hydrolase_sf"/>
</dbReference>
<dbReference type="GO" id="GO:0016811">
    <property type="term" value="F:hydrolase activity, acting on carbon-nitrogen (but not peptide) bonds, in linear amides"/>
    <property type="evidence" value="ECO:0007669"/>
    <property type="project" value="InterPro"/>
</dbReference>
<dbReference type="Proteomes" id="UP001197378">
    <property type="component" value="Unassembled WGS sequence"/>
</dbReference>